<reference evidence="3 5" key="4">
    <citation type="submission" date="2021-03" db="EMBL/GenBank/DDBJ databases">
        <title>Clinical course, treatment and visual outcome of an outbreak of Burkholderia contaminans endophthalmitis following cataract surgery.</title>
        <authorList>
            <person name="Lind C."/>
            <person name="Olsen K."/>
            <person name="Angelsen N.K."/>
            <person name="Krefting E.A."/>
            <person name="Fossen K."/>
            <person name="Gravningen K."/>
            <person name="Depoorter E."/>
            <person name="Vandamme P."/>
            <person name="Bertelsen G."/>
        </authorList>
    </citation>
    <scope>NUCLEOTIDE SEQUENCE [LARGE SCALE GENOMIC DNA]</scope>
    <source>
        <strain evidence="3 5">51242556</strain>
    </source>
</reference>
<dbReference type="OrthoDB" id="9946626at2"/>
<dbReference type="EMBL" id="JAGEMX010000009">
    <property type="protein sequence ID" value="MBO1832903.1"/>
    <property type="molecule type" value="Genomic_DNA"/>
</dbReference>
<organism evidence="1">
    <name type="scientific">Burkholderia contaminans</name>
    <dbReference type="NCBI Taxonomy" id="488447"/>
    <lineage>
        <taxon>Bacteria</taxon>
        <taxon>Pseudomonadati</taxon>
        <taxon>Pseudomonadota</taxon>
        <taxon>Betaproteobacteria</taxon>
        <taxon>Burkholderiales</taxon>
        <taxon>Burkholderiaceae</taxon>
        <taxon>Burkholderia</taxon>
        <taxon>Burkholderia cepacia complex</taxon>
    </lineage>
</organism>
<geneLocation type="plasmid" evidence="4 6">
    <name>unnamed1</name>
</geneLocation>
<proteinExistence type="predicted"/>
<sequence>MTTVAEAIRRADATGDAYLIRLCLRSGEDLRGAVLGASQSDLVADESVALDLWHLDRADPSGETRIVKIDDVAKLEVEW</sequence>
<dbReference type="EMBL" id="AP018360">
    <property type="protein sequence ID" value="BBA45289.1"/>
    <property type="molecule type" value="Genomic_DNA"/>
</dbReference>
<protein>
    <submittedName>
        <fullName evidence="1">Uncharacterized protein</fullName>
    </submittedName>
</protein>
<dbReference type="EMBL" id="CP090643">
    <property type="protein sequence ID" value="WFN23557.1"/>
    <property type="molecule type" value="Genomic_DNA"/>
</dbReference>
<reference evidence="1" key="2">
    <citation type="journal article" date="2017" name="Genome Announc.">
        <title>High-Quality Draft Genome Sequence of Burkholderia contaminans CH-1, a Gram-Negative Bacterium That Metabolizes 2-Azahypoxanthine, a Plant Growth-Regulating Compound.</title>
        <authorList>
            <person name="Choi J.-H."/>
            <person name="Sugiura H."/>
            <person name="Moriuchi R."/>
            <person name="Kawagishi H."/>
            <person name="Dohra H."/>
        </authorList>
    </citation>
    <scope>NUCLEOTIDE SEQUENCE</scope>
    <source>
        <strain evidence="1">CH-1</strain>
        <plasmid evidence="1">pBC453</plasmid>
    </source>
</reference>
<keyword evidence="1" id="KW-0614">Plasmid</keyword>
<keyword evidence="5" id="KW-1185">Reference proteome</keyword>
<evidence type="ECO:0000313" key="2">
    <source>
        <dbReference type="EMBL" id="MBK1931886.1"/>
    </source>
</evidence>
<dbReference type="Proteomes" id="UP000611459">
    <property type="component" value="Unassembled WGS sequence"/>
</dbReference>
<reference evidence="4 6" key="5">
    <citation type="submission" date="2021-12" db="EMBL/GenBank/DDBJ databases">
        <title>Genomic and phenotypic characterization of three Burkholderia contaminans isolates recovered from different sources.</title>
        <authorList>
            <person name="Lopez De Volder A."/>
            <person name="Fan Y."/>
            <person name="Nunvar J."/>
            <person name="Herrera T."/>
            <person name="Timp W."/>
            <person name="Degrossi J."/>
        </authorList>
    </citation>
    <scope>NUCLEOTIDE SEQUENCE [LARGE SCALE GENOMIC DNA]</scope>
    <source>
        <strain evidence="4 6">LMG 23361</strain>
        <plasmid evidence="4 6">unnamed1</plasmid>
    </source>
</reference>
<dbReference type="EMBL" id="JAENIB010000007">
    <property type="protein sequence ID" value="MBK1931886.1"/>
    <property type="molecule type" value="Genomic_DNA"/>
</dbReference>
<reference evidence="1" key="1">
    <citation type="journal article" date="2016" name="Biosci. Biotechnol. Biochem.">
        <title>Bioconversion of AHX to AOH by resting cells of Burkholderia contaminans CH-1.</title>
        <authorList>
            <person name="Choi J.H."/>
            <person name="Kikuchi A."/>
            <person name="Pumkaeo P."/>
            <person name="Hirai H."/>
            <person name="Tokuyama S."/>
            <person name="Kawagishi H."/>
        </authorList>
    </citation>
    <scope>NUCLEOTIDE SEQUENCE</scope>
    <source>
        <strain evidence="1">CH-1</strain>
        <plasmid evidence="1">pBC453</plasmid>
    </source>
</reference>
<evidence type="ECO:0000313" key="6">
    <source>
        <dbReference type="Proteomes" id="UP001220209"/>
    </source>
</evidence>
<dbReference type="Proteomes" id="UP000664048">
    <property type="component" value="Unassembled WGS sequence"/>
</dbReference>
<evidence type="ECO:0000313" key="3">
    <source>
        <dbReference type="EMBL" id="MBO1832903.1"/>
    </source>
</evidence>
<dbReference type="RefSeq" id="WP_077230921.1">
    <property type="nucleotide sequence ID" value="NZ_AP018360.1"/>
</dbReference>
<dbReference type="Proteomes" id="UP001220209">
    <property type="component" value="Plasmid unnamed1"/>
</dbReference>
<evidence type="ECO:0000313" key="1">
    <source>
        <dbReference type="EMBL" id="BBA45289.1"/>
    </source>
</evidence>
<name>A0A250LMY6_9BURK</name>
<gene>
    <name evidence="1" type="ORF">BCCH1_78000</name>
    <name evidence="3" type="ORF">J4M89_26300</name>
    <name evidence="2" type="ORF">JIN94_18525</name>
    <name evidence="4" type="ORF">LXE91_39135</name>
</gene>
<geneLocation type="plasmid" evidence="1">
    <name>pBC453</name>
</geneLocation>
<reference evidence="2" key="3">
    <citation type="submission" date="2021-01" db="EMBL/GenBank/DDBJ databases">
        <title>Outbreak of Burkholderia contaminns endophthalmitis traced to a clinical ventilation system.</title>
        <authorList>
            <person name="Lipuma J."/>
            <person name="Spilker T."/>
            <person name="Kratholm J."/>
        </authorList>
    </citation>
    <scope>NUCLEOTIDE SEQUENCE</scope>
    <source>
        <strain evidence="2">HI4954</strain>
    </source>
</reference>
<dbReference type="AlphaFoldDB" id="A0A250LMY6"/>
<evidence type="ECO:0000313" key="5">
    <source>
        <dbReference type="Proteomes" id="UP000664048"/>
    </source>
</evidence>
<evidence type="ECO:0000313" key="4">
    <source>
        <dbReference type="EMBL" id="WFN23557.1"/>
    </source>
</evidence>
<accession>A0A250LMY6</accession>